<proteinExistence type="inferred from homology"/>
<evidence type="ECO:0000256" key="6">
    <source>
        <dbReference type="ARBA" id="ARBA00039153"/>
    </source>
</evidence>
<evidence type="ECO:0000256" key="1">
    <source>
        <dbReference type="ARBA" id="ARBA00006484"/>
    </source>
</evidence>
<organism evidence="9 10">
    <name type="scientific">Halteria grandinella</name>
    <dbReference type="NCBI Taxonomy" id="5974"/>
    <lineage>
        <taxon>Eukaryota</taxon>
        <taxon>Sar</taxon>
        <taxon>Alveolata</taxon>
        <taxon>Ciliophora</taxon>
        <taxon>Intramacronucleata</taxon>
        <taxon>Spirotrichea</taxon>
        <taxon>Stichotrichia</taxon>
        <taxon>Sporadotrichida</taxon>
        <taxon>Halteriidae</taxon>
        <taxon>Halteria</taxon>
    </lineage>
</organism>
<dbReference type="PANTHER" id="PTHR15104:SF0">
    <property type="entry name" value="DIHYDROPTERIDINE REDUCTASE"/>
    <property type="match status" value="1"/>
</dbReference>
<dbReference type="Proteomes" id="UP000785679">
    <property type="component" value="Unassembled WGS sequence"/>
</dbReference>
<dbReference type="Gene3D" id="3.40.50.720">
    <property type="entry name" value="NAD(P)-binding Rossmann-like Domain"/>
    <property type="match status" value="1"/>
</dbReference>
<dbReference type="EC" id="1.5.1.34" evidence="6"/>
<evidence type="ECO:0000313" key="9">
    <source>
        <dbReference type="EMBL" id="TNV75788.1"/>
    </source>
</evidence>
<dbReference type="EMBL" id="RRYP01014825">
    <property type="protein sequence ID" value="TNV75788.1"/>
    <property type="molecule type" value="Genomic_DNA"/>
</dbReference>
<evidence type="ECO:0000256" key="5">
    <source>
        <dbReference type="ARBA" id="ARBA00023007"/>
    </source>
</evidence>
<gene>
    <name evidence="9" type="ORF">FGO68_gene6037</name>
</gene>
<dbReference type="PANTHER" id="PTHR15104">
    <property type="entry name" value="DIHYDROPTERIDINE REDUCTASE"/>
    <property type="match status" value="1"/>
</dbReference>
<protein>
    <recommendedName>
        <fullName evidence="7">Dihydropteridine reductase</fullName>
        <ecNumber evidence="6">1.5.1.34</ecNumber>
    </recommendedName>
    <alternativeName>
        <fullName evidence="8">Quinoid dihydropteridine reductase</fullName>
    </alternativeName>
</protein>
<evidence type="ECO:0000256" key="7">
    <source>
        <dbReference type="ARBA" id="ARBA00039520"/>
    </source>
</evidence>
<keyword evidence="4" id="KW-0560">Oxidoreductase</keyword>
<dbReference type="GO" id="GO:0006559">
    <property type="term" value="P:L-phenylalanine catabolic process"/>
    <property type="evidence" value="ECO:0007669"/>
    <property type="project" value="TreeGrafter"/>
</dbReference>
<comment type="subunit">
    <text evidence="2">Homodimer.</text>
</comment>
<dbReference type="AlphaFoldDB" id="A0A8J8NIQ4"/>
<dbReference type="SUPFAM" id="SSF51735">
    <property type="entry name" value="NAD(P)-binding Rossmann-fold domains"/>
    <property type="match status" value="1"/>
</dbReference>
<comment type="caution">
    <text evidence="9">The sequence shown here is derived from an EMBL/GenBank/DDBJ whole genome shotgun (WGS) entry which is preliminary data.</text>
</comment>
<evidence type="ECO:0000313" key="10">
    <source>
        <dbReference type="Proteomes" id="UP000785679"/>
    </source>
</evidence>
<dbReference type="GO" id="GO:0070404">
    <property type="term" value="F:NADH binding"/>
    <property type="evidence" value="ECO:0007669"/>
    <property type="project" value="TreeGrafter"/>
</dbReference>
<sequence>MKSKIGLVVGGSGSLGSQVVSVFKRNGWKILNIDVNQNDKADVNIQLSKEKKIQDQISLIHETTKSFSTNFDSIICTAGGFDMGSIREATLFEKYERLDKMNAQSALLAGHLAAHYLGEQGFICLTGAASVFEGPTNYAFAYGITKSATHALALHLSERTDIPASSTVCTILPTMIDNEANRQAMPNDDKSSWLPPEKIAELLKAWAEGENRPQNGSFAKLSYKNQCVIPEFL</sequence>
<keyword evidence="5" id="KW-0783">Tetrahydrobiopterin biosynthesis</keyword>
<evidence type="ECO:0000256" key="4">
    <source>
        <dbReference type="ARBA" id="ARBA00023002"/>
    </source>
</evidence>
<comment type="similarity">
    <text evidence="1">Belongs to the short-chain dehydrogenases/reductases (SDR) family.</text>
</comment>
<dbReference type="FunFam" id="3.40.50.720:FF:000157">
    <property type="entry name" value="Quinoid dihydropteridine reductase"/>
    <property type="match status" value="1"/>
</dbReference>
<keyword evidence="3" id="KW-0521">NADP</keyword>
<accession>A0A8J8NIQ4</accession>
<evidence type="ECO:0000256" key="8">
    <source>
        <dbReference type="ARBA" id="ARBA00041348"/>
    </source>
</evidence>
<dbReference type="GO" id="GO:0005737">
    <property type="term" value="C:cytoplasm"/>
    <property type="evidence" value="ECO:0007669"/>
    <property type="project" value="TreeGrafter"/>
</dbReference>
<dbReference type="Pfam" id="PF00106">
    <property type="entry name" value="adh_short"/>
    <property type="match status" value="1"/>
</dbReference>
<dbReference type="InterPro" id="IPR002347">
    <property type="entry name" value="SDR_fam"/>
</dbReference>
<dbReference type="GO" id="GO:0070402">
    <property type="term" value="F:NADPH binding"/>
    <property type="evidence" value="ECO:0007669"/>
    <property type="project" value="TreeGrafter"/>
</dbReference>
<keyword evidence="10" id="KW-1185">Reference proteome</keyword>
<dbReference type="GO" id="GO:0004155">
    <property type="term" value="F:6,7-dihydropteridine reductase activity"/>
    <property type="evidence" value="ECO:0007669"/>
    <property type="project" value="UniProtKB-EC"/>
</dbReference>
<dbReference type="GO" id="GO:0006729">
    <property type="term" value="P:tetrahydrobiopterin biosynthetic process"/>
    <property type="evidence" value="ECO:0007669"/>
    <property type="project" value="UniProtKB-KW"/>
</dbReference>
<dbReference type="OrthoDB" id="1204at2759"/>
<reference evidence="9" key="1">
    <citation type="submission" date="2019-06" db="EMBL/GenBank/DDBJ databases">
        <authorList>
            <person name="Zheng W."/>
        </authorList>
    </citation>
    <scope>NUCLEOTIDE SEQUENCE</scope>
    <source>
        <strain evidence="9">QDHG01</strain>
    </source>
</reference>
<name>A0A8J8NIQ4_HALGN</name>
<dbReference type="InterPro" id="IPR036291">
    <property type="entry name" value="NAD(P)-bd_dom_sf"/>
</dbReference>
<evidence type="ECO:0000256" key="3">
    <source>
        <dbReference type="ARBA" id="ARBA00022857"/>
    </source>
</evidence>
<evidence type="ECO:0000256" key="2">
    <source>
        <dbReference type="ARBA" id="ARBA00011738"/>
    </source>
</evidence>